<evidence type="ECO:0000313" key="1">
    <source>
        <dbReference type="EMBL" id="SNX74058.1"/>
    </source>
</evidence>
<dbReference type="RefSeq" id="WP_097159768.1">
    <property type="nucleotide sequence ID" value="NZ_JBEPMQ010000008.1"/>
</dbReference>
<sequence length="64" mass="7715">MEMYQIYNQIKFFIKEMEQDEEFYKINASMAKKMLDAYMEEGFTREEALTLVSKLGNGFNKNQR</sequence>
<organism evidence="1 2">
    <name type="scientific">Bacillus oleivorans</name>
    <dbReference type="NCBI Taxonomy" id="1448271"/>
    <lineage>
        <taxon>Bacteria</taxon>
        <taxon>Bacillati</taxon>
        <taxon>Bacillota</taxon>
        <taxon>Bacilli</taxon>
        <taxon>Bacillales</taxon>
        <taxon>Bacillaceae</taxon>
        <taxon>Bacillus</taxon>
    </lineage>
</organism>
<gene>
    <name evidence="1" type="ORF">SAMN05877753_108133</name>
</gene>
<reference evidence="1 2" key="1">
    <citation type="submission" date="2017-08" db="EMBL/GenBank/DDBJ databases">
        <authorList>
            <person name="de Groot N.N."/>
        </authorList>
    </citation>
    <scope>NUCLEOTIDE SEQUENCE [LARGE SCALE GENOMIC DNA]</scope>
    <source>
        <strain evidence="1 2">JC228</strain>
    </source>
</reference>
<dbReference type="Proteomes" id="UP000219546">
    <property type="component" value="Unassembled WGS sequence"/>
</dbReference>
<evidence type="ECO:0000313" key="2">
    <source>
        <dbReference type="Proteomes" id="UP000219546"/>
    </source>
</evidence>
<proteinExistence type="predicted"/>
<dbReference type="AlphaFoldDB" id="A0A285D443"/>
<protein>
    <submittedName>
        <fullName evidence="1">Uncharacterized protein</fullName>
    </submittedName>
</protein>
<accession>A0A285D443</accession>
<dbReference type="EMBL" id="OAOP01000008">
    <property type="protein sequence ID" value="SNX74058.1"/>
    <property type="molecule type" value="Genomic_DNA"/>
</dbReference>
<keyword evidence="2" id="KW-1185">Reference proteome</keyword>
<name>A0A285D443_9BACI</name>